<proteinExistence type="predicted"/>
<accession>A0A250G3X0</accession>
<dbReference type="RefSeq" id="WP_095916559.1">
    <property type="nucleotide sequence ID" value="NZ_BOQJ01000035.1"/>
</dbReference>
<gene>
    <name evidence="2" type="ORF">CGC56_01360</name>
</gene>
<evidence type="ECO:0000256" key="1">
    <source>
        <dbReference type="SAM" id="Phobius"/>
    </source>
</evidence>
<dbReference type="PROSITE" id="PS51257">
    <property type="entry name" value="PROKAR_LIPOPROTEIN"/>
    <property type="match status" value="1"/>
</dbReference>
<dbReference type="EMBL" id="CP022388">
    <property type="protein sequence ID" value="ATA90936.1"/>
    <property type="molecule type" value="Genomic_DNA"/>
</dbReference>
<evidence type="ECO:0000313" key="3">
    <source>
        <dbReference type="Proteomes" id="UP000243136"/>
    </source>
</evidence>
<keyword evidence="1" id="KW-1133">Transmembrane helix</keyword>
<keyword evidence="2" id="KW-0413">Isomerase</keyword>
<sequence>MRDLKIKFTFVKSILFTFVIVFFVGCFTPERKCSDFKTGQFHFETEINGKIEETFFVRKDSIEIDFYKGKADTATIRWVNDCEYILTKLNPKNNQEKKPIHIKILTTDANGYTFEFSVLGNAKQKQRGYAKVIATPPTDYK</sequence>
<reference evidence="3" key="1">
    <citation type="submission" date="2017-06" db="EMBL/GenBank/DDBJ databases">
        <title>Capnocytophaga spp. assemblies.</title>
        <authorList>
            <person name="Gulvik C.A."/>
        </authorList>
    </citation>
    <scope>NUCLEOTIDE SEQUENCE [LARGE SCALE GENOMIC DNA]</scope>
    <source>
        <strain evidence="3">H5594</strain>
    </source>
</reference>
<name>A0A250G3X0_9FLAO</name>
<feature type="transmembrane region" description="Helical" evidence="1">
    <location>
        <begin position="6"/>
        <end position="27"/>
    </location>
</feature>
<keyword evidence="1" id="KW-0812">Transmembrane</keyword>
<dbReference type="GO" id="GO:0016853">
    <property type="term" value="F:isomerase activity"/>
    <property type="evidence" value="ECO:0007669"/>
    <property type="project" value="UniProtKB-KW"/>
</dbReference>
<organism evidence="2 3">
    <name type="scientific">Capnocytophaga canimorsus</name>
    <dbReference type="NCBI Taxonomy" id="28188"/>
    <lineage>
        <taxon>Bacteria</taxon>
        <taxon>Pseudomonadati</taxon>
        <taxon>Bacteroidota</taxon>
        <taxon>Flavobacteriia</taxon>
        <taxon>Flavobacteriales</taxon>
        <taxon>Flavobacteriaceae</taxon>
        <taxon>Capnocytophaga</taxon>
    </lineage>
</organism>
<dbReference type="AlphaFoldDB" id="A0A250G3X0"/>
<protein>
    <submittedName>
        <fullName evidence="2">DNA topoisomerase IV</fullName>
    </submittedName>
</protein>
<keyword evidence="1" id="KW-0472">Membrane</keyword>
<dbReference type="Proteomes" id="UP000243136">
    <property type="component" value="Chromosome"/>
</dbReference>
<evidence type="ECO:0000313" key="2">
    <source>
        <dbReference type="EMBL" id="ATA90936.1"/>
    </source>
</evidence>